<dbReference type="FunFam" id="3.40.50.300:FF:001361">
    <property type="entry name" value="AAA family ATPase"/>
    <property type="match status" value="1"/>
</dbReference>
<dbReference type="PANTHER" id="PTHR30050:SF4">
    <property type="entry name" value="ATP-BINDING PROTEIN RV3427C IN INSERTION SEQUENCE-RELATED"/>
    <property type="match status" value="1"/>
</dbReference>
<proteinExistence type="inferred from homology"/>
<dbReference type="SUPFAM" id="SSF52540">
    <property type="entry name" value="P-loop containing nucleoside triphosphate hydrolases"/>
    <property type="match status" value="1"/>
</dbReference>
<keyword evidence="3" id="KW-0067">ATP-binding</keyword>
<dbReference type="InterPro" id="IPR028350">
    <property type="entry name" value="DNAC/IstB-like"/>
</dbReference>
<dbReference type="Pfam" id="PF01695">
    <property type="entry name" value="IstB_IS21"/>
    <property type="match status" value="1"/>
</dbReference>
<dbReference type="GO" id="GO:0005524">
    <property type="term" value="F:ATP binding"/>
    <property type="evidence" value="ECO:0007669"/>
    <property type="project" value="UniProtKB-KW"/>
</dbReference>
<dbReference type="Gene3D" id="3.40.50.300">
    <property type="entry name" value="P-loop containing nucleotide triphosphate hydrolases"/>
    <property type="match status" value="1"/>
</dbReference>
<dbReference type="RefSeq" id="WP_183615063.1">
    <property type="nucleotide sequence ID" value="NZ_JACICY010000017.1"/>
</dbReference>
<evidence type="ECO:0000256" key="2">
    <source>
        <dbReference type="ARBA" id="ARBA00022741"/>
    </source>
</evidence>
<dbReference type="GO" id="GO:0006260">
    <property type="term" value="P:DNA replication"/>
    <property type="evidence" value="ECO:0007669"/>
    <property type="project" value="TreeGrafter"/>
</dbReference>
<keyword evidence="6" id="KW-1185">Reference proteome</keyword>
<sequence>MLKHPTLEQLNQLGLTGMAQAFADLDGNGDAASLSHAEWLALLLDHEATWRNDRRLALRLRLAKLRHHAVPEDVDYRSARGLDRRLFEMLLKGSWIGAHENCAIIGPAGVGKSWLACAVGHQACRDNRSVLYTRLPRLIDELSLAKGDGRIAARMKSLARVDLLILDDWGLEPLDGNARHHLLEILEDRYGRRSTLVTSQLPIARWFDLIGDPTYADAILDRLVHNAHRLELSGESMRRLGQIATA</sequence>
<evidence type="ECO:0000256" key="1">
    <source>
        <dbReference type="ARBA" id="ARBA00008059"/>
    </source>
</evidence>
<dbReference type="Proteomes" id="UP000562395">
    <property type="component" value="Unassembled WGS sequence"/>
</dbReference>
<dbReference type="CDD" id="cd00009">
    <property type="entry name" value="AAA"/>
    <property type="match status" value="1"/>
</dbReference>
<comment type="caution">
    <text evidence="5">The sequence shown here is derived from an EMBL/GenBank/DDBJ whole genome shotgun (WGS) entry which is preliminary data.</text>
</comment>
<organism evidence="5 6">
    <name type="scientific">Novosphingobium hassiacum</name>
    <dbReference type="NCBI Taxonomy" id="173676"/>
    <lineage>
        <taxon>Bacteria</taxon>
        <taxon>Pseudomonadati</taxon>
        <taxon>Pseudomonadota</taxon>
        <taxon>Alphaproteobacteria</taxon>
        <taxon>Sphingomonadales</taxon>
        <taxon>Sphingomonadaceae</taxon>
        <taxon>Novosphingobium</taxon>
    </lineage>
</organism>
<dbReference type="InterPro" id="IPR002611">
    <property type="entry name" value="IstB_ATP-bd"/>
</dbReference>
<evidence type="ECO:0000259" key="4">
    <source>
        <dbReference type="SMART" id="SM00382"/>
    </source>
</evidence>
<gene>
    <name evidence="5" type="ORF">GGQ88_003889</name>
</gene>
<reference evidence="5 6" key="1">
    <citation type="submission" date="2020-08" db="EMBL/GenBank/DDBJ databases">
        <title>Genomic Encyclopedia of Type Strains, Phase IV (KMG-IV): sequencing the most valuable type-strain genomes for metagenomic binning, comparative biology and taxonomic classification.</title>
        <authorList>
            <person name="Goeker M."/>
        </authorList>
    </citation>
    <scope>NUCLEOTIDE SEQUENCE [LARGE SCALE GENOMIC DNA]</scope>
    <source>
        <strain evidence="5 6">DSM 14552</strain>
    </source>
</reference>
<dbReference type="NCBIfam" id="NF038214">
    <property type="entry name" value="IS21_help_AAA"/>
    <property type="match status" value="1"/>
</dbReference>
<dbReference type="SMART" id="SM00382">
    <property type="entry name" value="AAA"/>
    <property type="match status" value="1"/>
</dbReference>
<accession>A0A7W6A165</accession>
<keyword evidence="2" id="KW-0547">Nucleotide-binding</keyword>
<evidence type="ECO:0000313" key="5">
    <source>
        <dbReference type="EMBL" id="MBB3862587.1"/>
    </source>
</evidence>
<evidence type="ECO:0000313" key="6">
    <source>
        <dbReference type="Proteomes" id="UP000562395"/>
    </source>
</evidence>
<dbReference type="PANTHER" id="PTHR30050">
    <property type="entry name" value="CHROMOSOMAL REPLICATION INITIATOR PROTEIN DNAA"/>
    <property type="match status" value="1"/>
</dbReference>
<name>A0A7W6A165_9SPHN</name>
<dbReference type="InterPro" id="IPR047661">
    <property type="entry name" value="IstB"/>
</dbReference>
<dbReference type="PIRSF" id="PIRSF003073">
    <property type="entry name" value="DNAC_TnpB_IstB"/>
    <property type="match status" value="1"/>
</dbReference>
<dbReference type="InterPro" id="IPR027417">
    <property type="entry name" value="P-loop_NTPase"/>
</dbReference>
<protein>
    <submittedName>
        <fullName evidence="5">DNA replication protein DnaC</fullName>
    </submittedName>
</protein>
<dbReference type="AlphaFoldDB" id="A0A7W6A165"/>
<feature type="domain" description="AAA+ ATPase" evidence="4">
    <location>
        <begin position="98"/>
        <end position="231"/>
    </location>
</feature>
<dbReference type="InterPro" id="IPR003593">
    <property type="entry name" value="AAA+_ATPase"/>
</dbReference>
<evidence type="ECO:0000256" key="3">
    <source>
        <dbReference type="ARBA" id="ARBA00022840"/>
    </source>
</evidence>
<comment type="similarity">
    <text evidence="1">Belongs to the IS21/IS1162 putative ATP-binding protein family.</text>
</comment>
<dbReference type="EMBL" id="JACICY010000017">
    <property type="protein sequence ID" value="MBB3862587.1"/>
    <property type="molecule type" value="Genomic_DNA"/>
</dbReference>